<dbReference type="RefSeq" id="WP_161920057.1">
    <property type="nucleotide sequence ID" value="NZ_JAACYS010000017.1"/>
</dbReference>
<dbReference type="EMBL" id="JAACYS010000017">
    <property type="protein sequence ID" value="NCU17221.1"/>
    <property type="molecule type" value="Genomic_DNA"/>
</dbReference>
<accession>A0ABX0A1C6</accession>
<comment type="caution">
    <text evidence="2">The sequence shown here is derived from an EMBL/GenBank/DDBJ whole genome shotgun (WGS) entry which is preliminary data.</text>
</comment>
<keyword evidence="3" id="KW-1185">Reference proteome</keyword>
<reference evidence="2 3" key="1">
    <citation type="submission" date="2020-01" db="EMBL/GenBank/DDBJ databases">
        <title>A novel Bacillus sp. from Pasinler.</title>
        <authorList>
            <person name="Adiguzel A."/>
            <person name="Ay H."/>
            <person name="Baltaci M.O."/>
        </authorList>
    </citation>
    <scope>NUCLEOTIDE SEQUENCE [LARGE SCALE GENOMIC DNA]</scope>
    <source>
        <strain evidence="2 3">P1</strain>
    </source>
</reference>
<protein>
    <submittedName>
        <fullName evidence="2">Uncharacterized protein</fullName>
    </submittedName>
</protein>
<gene>
    <name evidence="2" type="ORF">GW534_05470</name>
</gene>
<sequence>MSIKQFYYLLGKQSLTIGIYFTILAYIFLYIFLTKQKLELAIYLLMFLSIFYYFLHLYYLRKSNRMIIQIAQLKYDVKDLPEVYLIEQDQSNVYFFQPNGYAQNIGKIHLTWKGWYLTYYFRGQQQLKIKLKIKKNTVYFKIDEFNIFAYLIKEKNKIRGKILFENKTITFSKELFHEINIFLGSNCIATVKKGWLPVQLTNRFRLNTPIICFLERVNELEKDVILMVLLMIYWK</sequence>
<evidence type="ECO:0000256" key="1">
    <source>
        <dbReference type="SAM" id="Phobius"/>
    </source>
</evidence>
<proteinExistence type="predicted"/>
<keyword evidence="1" id="KW-0472">Membrane</keyword>
<feature type="transmembrane region" description="Helical" evidence="1">
    <location>
        <begin position="40"/>
        <end position="60"/>
    </location>
</feature>
<organism evidence="2 3">
    <name type="scientific">Pallidibacillus pasinlerensis</name>
    <dbReference type="NCBI Taxonomy" id="2703818"/>
    <lineage>
        <taxon>Bacteria</taxon>
        <taxon>Bacillati</taxon>
        <taxon>Bacillota</taxon>
        <taxon>Bacilli</taxon>
        <taxon>Bacillales</taxon>
        <taxon>Bacillaceae</taxon>
        <taxon>Pallidibacillus</taxon>
    </lineage>
</organism>
<feature type="transmembrane region" description="Helical" evidence="1">
    <location>
        <begin position="15"/>
        <end position="33"/>
    </location>
</feature>
<evidence type="ECO:0000313" key="3">
    <source>
        <dbReference type="Proteomes" id="UP000743899"/>
    </source>
</evidence>
<name>A0ABX0A1C6_9BACI</name>
<evidence type="ECO:0000313" key="2">
    <source>
        <dbReference type="EMBL" id="NCU17221.1"/>
    </source>
</evidence>
<keyword evidence="1" id="KW-1133">Transmembrane helix</keyword>
<dbReference type="Proteomes" id="UP000743899">
    <property type="component" value="Unassembled WGS sequence"/>
</dbReference>
<keyword evidence="1" id="KW-0812">Transmembrane</keyword>